<evidence type="ECO:0000313" key="3">
    <source>
        <dbReference type="Proteomes" id="UP000298050"/>
    </source>
</evidence>
<comment type="caution">
    <text evidence="2">The sequence shown here is derived from an EMBL/GenBank/DDBJ whole genome shotgun (WGS) entry which is preliminary data.</text>
</comment>
<organism evidence="2 3">
    <name type="scientific">Mangrovimicrobium sediminis</name>
    <dbReference type="NCBI Taxonomy" id="2562682"/>
    <lineage>
        <taxon>Bacteria</taxon>
        <taxon>Pseudomonadati</taxon>
        <taxon>Pseudomonadota</taxon>
        <taxon>Gammaproteobacteria</taxon>
        <taxon>Cellvibrionales</taxon>
        <taxon>Halieaceae</taxon>
        <taxon>Mangrovimicrobium</taxon>
    </lineage>
</organism>
<evidence type="ECO:0000256" key="1">
    <source>
        <dbReference type="SAM" id="SignalP"/>
    </source>
</evidence>
<dbReference type="RefSeq" id="WP_135445852.1">
    <property type="nucleotide sequence ID" value="NZ_SRLE01000012.1"/>
</dbReference>
<gene>
    <name evidence="2" type="ORF">E4634_16975</name>
</gene>
<dbReference type="EMBL" id="SRLE01000012">
    <property type="protein sequence ID" value="TGD71808.1"/>
    <property type="molecule type" value="Genomic_DNA"/>
</dbReference>
<dbReference type="Proteomes" id="UP000298050">
    <property type="component" value="Unassembled WGS sequence"/>
</dbReference>
<keyword evidence="3" id="KW-1185">Reference proteome</keyword>
<protein>
    <submittedName>
        <fullName evidence="2">Uncharacterized protein</fullName>
    </submittedName>
</protein>
<proteinExistence type="predicted"/>
<accession>A0A4Z0LXD2</accession>
<name>A0A4Z0LXD2_9GAMM</name>
<dbReference type="AlphaFoldDB" id="A0A4Z0LXD2"/>
<evidence type="ECO:0000313" key="2">
    <source>
        <dbReference type="EMBL" id="TGD71808.1"/>
    </source>
</evidence>
<sequence length="731" mass="77159">MKGIRYFCATLLSCAVSGAFAAGAEVYGPFTVPPAGIDVDAASHRIGSMPAADLSALRAAAGELDNAQATTPASIQILTQASDASPNFGLSPGSDGSGGDECFAGIGEPYPTPSGGECVNSRRKQNQSYPWGVAQVKLPDSEPGEGHRLWFGTVANPACVTGGFGLGSFEPTPAEYDAEPFPLEASATPVADPAPAPGCVFEEGVDTVWQCPAPNSPEYFCEFGESQIAKELGFRAPSGDWRQPRVYELNRDTGVLTDYTPAGSAAAAAASQLTGFRFCAPTPDQQVVFCGGPALGFGVLILAFDTSGEGPRYIGSRQYGGYVNVRKGFNFGTPANLYLGVRSASGDTGRLLRWTGSTAPSQFPELRRLQVFQFQEVGMLDGDPREFTLVGPDTEGRYRIAASTTQPSFDPGEASGVWLSPLFGEAGLTTADAGNWQKVFDFGAYEPDRALLANTSGGAIVAFNADGYLYWSSLHVAGYGATLHTYCLASYCAGFGYSLRQPARLLLLTNRAATFWRAPIQPDLGIDTAAIELLCGEPTLPTWSDAAGDFVDVATGWTPSYPSPTGDGPCGMGMSVAGQLKAEEAPYLDYLYLSSYSWAANLNNPANPADQRMCFGTLDLGYTIFGQDSRSQWGADLYCHAPGGNQFYVADTGGAGNGLNYGYRIVRPDEADPTGTRFLVGMANPFSLELSQLESRNGTPWPNNHADTGWTGGWNIRSITVDPGPAVPSGL</sequence>
<dbReference type="OrthoDB" id="6247680at2"/>
<feature type="signal peptide" evidence="1">
    <location>
        <begin position="1"/>
        <end position="21"/>
    </location>
</feature>
<feature type="chain" id="PRO_5021351134" evidence="1">
    <location>
        <begin position="22"/>
        <end position="731"/>
    </location>
</feature>
<keyword evidence="1" id="KW-0732">Signal</keyword>
<reference evidence="2 3" key="1">
    <citation type="submission" date="2019-04" db="EMBL/GenBank/DDBJ databases">
        <title>Taxonomy of novel Haliea sp. from mangrove soil of West Coast of India.</title>
        <authorList>
            <person name="Verma A."/>
            <person name="Kumar P."/>
            <person name="Krishnamurthi S."/>
        </authorList>
    </citation>
    <scope>NUCLEOTIDE SEQUENCE [LARGE SCALE GENOMIC DNA]</scope>
    <source>
        <strain evidence="2 3">SAOS-164</strain>
    </source>
</reference>